<reference evidence="15 16" key="1">
    <citation type="submission" date="2015-04" db="EMBL/GenBank/DDBJ databases">
        <title>Complete Genome Sequence of Kosmotoga pacifica SLHLJ1.</title>
        <authorList>
            <person name="Jiang L.J."/>
            <person name="Shao Z.Z."/>
            <person name="Jebbar M."/>
        </authorList>
    </citation>
    <scope>NUCLEOTIDE SEQUENCE [LARGE SCALE GENOMIC DNA]</scope>
    <source>
        <strain evidence="15 16">SLHLJ1</strain>
    </source>
</reference>
<keyword evidence="4" id="KW-1003">Cell membrane</keyword>
<evidence type="ECO:0000256" key="13">
    <source>
        <dbReference type="SAM" id="Phobius"/>
    </source>
</evidence>
<dbReference type="Pfam" id="PF02163">
    <property type="entry name" value="Peptidase_M50"/>
    <property type="match status" value="1"/>
</dbReference>
<keyword evidence="9" id="KW-0862">Zinc</keyword>
<keyword evidence="11" id="KW-0482">Metalloprotease</keyword>
<dbReference type="AlphaFoldDB" id="A0A0G2Z6D4"/>
<evidence type="ECO:0000259" key="14">
    <source>
        <dbReference type="Pfam" id="PF02163"/>
    </source>
</evidence>
<comment type="cofactor">
    <cofactor evidence="1">
        <name>Zn(2+)</name>
        <dbReference type="ChEBI" id="CHEBI:29105"/>
    </cofactor>
</comment>
<dbReference type="KEGG" id="kpf:IX53_03960"/>
<evidence type="ECO:0000256" key="1">
    <source>
        <dbReference type="ARBA" id="ARBA00001947"/>
    </source>
</evidence>
<dbReference type="PANTHER" id="PTHR35864">
    <property type="entry name" value="ZINC METALLOPROTEASE MJ0611-RELATED"/>
    <property type="match status" value="1"/>
</dbReference>
<evidence type="ECO:0000256" key="4">
    <source>
        <dbReference type="ARBA" id="ARBA00022475"/>
    </source>
</evidence>
<keyword evidence="7" id="KW-0479">Metal-binding</keyword>
<dbReference type="GO" id="GO:0005886">
    <property type="term" value="C:plasma membrane"/>
    <property type="evidence" value="ECO:0007669"/>
    <property type="project" value="UniProtKB-SubCell"/>
</dbReference>
<feature type="transmembrane region" description="Helical" evidence="13">
    <location>
        <begin position="81"/>
        <end position="102"/>
    </location>
</feature>
<accession>A0A0G2Z6D4</accession>
<keyword evidence="10 13" id="KW-1133">Transmembrane helix</keyword>
<evidence type="ECO:0000256" key="2">
    <source>
        <dbReference type="ARBA" id="ARBA00004651"/>
    </source>
</evidence>
<evidence type="ECO:0000256" key="10">
    <source>
        <dbReference type="ARBA" id="ARBA00022989"/>
    </source>
</evidence>
<feature type="transmembrane region" description="Helical" evidence="13">
    <location>
        <begin position="6"/>
        <end position="22"/>
    </location>
</feature>
<comment type="similarity">
    <text evidence="3">Belongs to the peptidase M50B family.</text>
</comment>
<dbReference type="Proteomes" id="UP000035159">
    <property type="component" value="Chromosome"/>
</dbReference>
<dbReference type="InterPro" id="IPR008915">
    <property type="entry name" value="Peptidase_M50"/>
</dbReference>
<organism evidence="15 16">
    <name type="scientific">Kosmotoga pacifica</name>
    <dbReference type="NCBI Taxonomy" id="1330330"/>
    <lineage>
        <taxon>Bacteria</taxon>
        <taxon>Thermotogati</taxon>
        <taxon>Thermotogota</taxon>
        <taxon>Thermotogae</taxon>
        <taxon>Kosmotogales</taxon>
        <taxon>Kosmotogaceae</taxon>
        <taxon>Kosmotoga</taxon>
    </lineage>
</organism>
<gene>
    <name evidence="15" type="ORF">IX53_03960</name>
</gene>
<evidence type="ECO:0000256" key="3">
    <source>
        <dbReference type="ARBA" id="ARBA00007931"/>
    </source>
</evidence>
<name>A0A0G2Z6D4_9BACT</name>
<evidence type="ECO:0000313" key="16">
    <source>
        <dbReference type="Proteomes" id="UP000035159"/>
    </source>
</evidence>
<evidence type="ECO:0000256" key="8">
    <source>
        <dbReference type="ARBA" id="ARBA00022801"/>
    </source>
</evidence>
<dbReference type="CDD" id="cd06158">
    <property type="entry name" value="S2P-M50_like_1"/>
    <property type="match status" value="1"/>
</dbReference>
<keyword evidence="5" id="KW-0645">Protease</keyword>
<proteinExistence type="inferred from homology"/>
<feature type="transmembrane region" description="Helical" evidence="13">
    <location>
        <begin position="176"/>
        <end position="196"/>
    </location>
</feature>
<dbReference type="OrthoDB" id="9800627at2"/>
<dbReference type="EMBL" id="CP011232">
    <property type="protein sequence ID" value="AKI97112.1"/>
    <property type="molecule type" value="Genomic_DNA"/>
</dbReference>
<evidence type="ECO:0000256" key="9">
    <source>
        <dbReference type="ARBA" id="ARBA00022833"/>
    </source>
</evidence>
<evidence type="ECO:0000256" key="12">
    <source>
        <dbReference type="ARBA" id="ARBA00023136"/>
    </source>
</evidence>
<protein>
    <submittedName>
        <fullName evidence="15">Peptidase M50</fullName>
    </submittedName>
</protein>
<evidence type="ECO:0000313" key="15">
    <source>
        <dbReference type="EMBL" id="AKI97112.1"/>
    </source>
</evidence>
<evidence type="ECO:0000256" key="6">
    <source>
        <dbReference type="ARBA" id="ARBA00022692"/>
    </source>
</evidence>
<dbReference type="PANTHER" id="PTHR35864:SF1">
    <property type="entry name" value="ZINC METALLOPROTEASE YWHC-RELATED"/>
    <property type="match status" value="1"/>
</dbReference>
<comment type="subcellular location">
    <subcellularLocation>
        <location evidence="2">Cell membrane</location>
        <topology evidence="2">Multi-pass membrane protein</topology>
    </subcellularLocation>
</comment>
<feature type="transmembrane region" description="Helical" evidence="13">
    <location>
        <begin position="42"/>
        <end position="61"/>
    </location>
</feature>
<dbReference type="GO" id="GO:0046872">
    <property type="term" value="F:metal ion binding"/>
    <property type="evidence" value="ECO:0007669"/>
    <property type="project" value="UniProtKB-KW"/>
</dbReference>
<keyword evidence="16" id="KW-1185">Reference proteome</keyword>
<evidence type="ECO:0000256" key="5">
    <source>
        <dbReference type="ARBA" id="ARBA00022670"/>
    </source>
</evidence>
<dbReference type="PATRIC" id="fig|1330330.3.peg.794"/>
<evidence type="ECO:0000256" key="11">
    <source>
        <dbReference type="ARBA" id="ARBA00023049"/>
    </source>
</evidence>
<keyword evidence="12 13" id="KW-0472">Membrane</keyword>
<dbReference type="RefSeq" id="WP_047754246.1">
    <property type="nucleotide sequence ID" value="NZ_CAJUHA010000013.1"/>
</dbReference>
<keyword evidence="8" id="KW-0378">Hydrolase</keyword>
<dbReference type="GO" id="GO:0008237">
    <property type="term" value="F:metallopeptidase activity"/>
    <property type="evidence" value="ECO:0007669"/>
    <property type="project" value="UniProtKB-KW"/>
</dbReference>
<sequence length="210" mass="24347">MIQVLRNFLALTPAIIIAIYLHELAHAKLFKMLTKTKNDFSLIGRVDPFGLLMYYIFQFGWSRPYPINYWKLKKSGIFKAIFVIISGPFMNFVVGVLAALLFKYTGVYRYSTQLDFSEYERSFLLSYISDILYWTMIVNLKTFLFNLLPFPPLDGSRIIEIVTPDDQVDWLAKYEIYGLLSLVVLSILGIIQLIMWPVSKLVEFITGLIV</sequence>
<dbReference type="InterPro" id="IPR052348">
    <property type="entry name" value="Metallopeptidase_M50B"/>
</dbReference>
<keyword evidence="6 13" id="KW-0812">Transmembrane</keyword>
<dbReference type="GO" id="GO:0006508">
    <property type="term" value="P:proteolysis"/>
    <property type="evidence" value="ECO:0007669"/>
    <property type="project" value="UniProtKB-KW"/>
</dbReference>
<feature type="domain" description="Peptidase M50" evidence="14">
    <location>
        <begin position="14"/>
        <end position="162"/>
    </location>
</feature>
<evidence type="ECO:0000256" key="7">
    <source>
        <dbReference type="ARBA" id="ARBA00022723"/>
    </source>
</evidence>
<feature type="transmembrane region" description="Helical" evidence="13">
    <location>
        <begin position="123"/>
        <end position="144"/>
    </location>
</feature>
<dbReference type="InterPro" id="IPR044537">
    <property type="entry name" value="Rip2-like"/>
</dbReference>